<protein>
    <recommendedName>
        <fullName evidence="4">DUF3592 domain-containing protein</fullName>
    </recommendedName>
</protein>
<keyword evidence="1" id="KW-0812">Transmembrane</keyword>
<keyword evidence="1" id="KW-1133">Transmembrane helix</keyword>
<accession>A0A1I5BCE2</accession>
<evidence type="ECO:0000313" key="3">
    <source>
        <dbReference type="Proteomes" id="UP000199149"/>
    </source>
</evidence>
<dbReference type="AlphaFoldDB" id="A0A1I5BCE2"/>
<evidence type="ECO:0008006" key="4">
    <source>
        <dbReference type="Google" id="ProtNLM"/>
    </source>
</evidence>
<dbReference type="Proteomes" id="UP000199149">
    <property type="component" value="Unassembled WGS sequence"/>
</dbReference>
<dbReference type="RefSeq" id="WP_092910651.1">
    <property type="nucleotide sequence ID" value="NZ_FOUZ01000027.1"/>
</dbReference>
<feature type="transmembrane region" description="Helical" evidence="1">
    <location>
        <begin position="110"/>
        <end position="129"/>
    </location>
</feature>
<keyword evidence="3" id="KW-1185">Reference proteome</keyword>
<dbReference type="EMBL" id="FOUZ01000027">
    <property type="protein sequence ID" value="SFN72199.1"/>
    <property type="molecule type" value="Genomic_DNA"/>
</dbReference>
<name>A0A1I5BCE2_9FLAO</name>
<reference evidence="3" key="1">
    <citation type="submission" date="2016-10" db="EMBL/GenBank/DDBJ databases">
        <authorList>
            <person name="Varghese N."/>
            <person name="Submissions S."/>
        </authorList>
    </citation>
    <scope>NUCLEOTIDE SEQUENCE [LARGE SCALE GENOMIC DNA]</scope>
    <source>
        <strain evidence="3">XJ109</strain>
    </source>
</reference>
<sequence>MKNIYQIQLGFIITAIALFIISYIPYNSSVRALENQQEIVVKISEVSCRSAKSVSGFYFFYNNKNYHVKILGKTCYKIHNGDNYKLLYDKKNDQFRDIEHALMIKNRLKYYIIFFLLTIIPYTFIYKILYK</sequence>
<feature type="transmembrane region" description="Helical" evidence="1">
    <location>
        <begin position="6"/>
        <end position="26"/>
    </location>
</feature>
<gene>
    <name evidence="2" type="ORF">SAMN05421738_1273</name>
</gene>
<evidence type="ECO:0000313" key="2">
    <source>
        <dbReference type="EMBL" id="SFN72199.1"/>
    </source>
</evidence>
<proteinExistence type="predicted"/>
<dbReference type="OrthoDB" id="1502712at2"/>
<organism evidence="2 3">
    <name type="scientific">Algoriella xinjiangensis</name>
    <dbReference type="NCBI Taxonomy" id="684065"/>
    <lineage>
        <taxon>Bacteria</taxon>
        <taxon>Pseudomonadati</taxon>
        <taxon>Bacteroidota</taxon>
        <taxon>Flavobacteriia</taxon>
        <taxon>Flavobacteriales</taxon>
        <taxon>Weeksellaceae</taxon>
        <taxon>Algoriella</taxon>
    </lineage>
</organism>
<keyword evidence="1" id="KW-0472">Membrane</keyword>
<evidence type="ECO:0000256" key="1">
    <source>
        <dbReference type="SAM" id="Phobius"/>
    </source>
</evidence>